<dbReference type="GO" id="GO:0019867">
    <property type="term" value="C:outer membrane"/>
    <property type="evidence" value="ECO:0007669"/>
    <property type="project" value="InterPro"/>
</dbReference>
<dbReference type="CDD" id="cd14667">
    <property type="entry name" value="3D_containing_proteins"/>
    <property type="match status" value="1"/>
</dbReference>
<dbReference type="Pfam" id="PF06725">
    <property type="entry name" value="3D"/>
    <property type="match status" value="1"/>
</dbReference>
<dbReference type="EMBL" id="PXYW01000050">
    <property type="protein sequence ID" value="PSR32181.1"/>
    <property type="molecule type" value="Genomic_DNA"/>
</dbReference>
<accession>A0A2T2XCD3</accession>
<dbReference type="InterPro" id="IPR036365">
    <property type="entry name" value="PGBD-like_sf"/>
</dbReference>
<dbReference type="AlphaFoldDB" id="A0A2T2XCD3"/>
<dbReference type="GO" id="GO:0004553">
    <property type="term" value="F:hydrolase activity, hydrolyzing O-glycosyl compounds"/>
    <property type="evidence" value="ECO:0007669"/>
    <property type="project" value="InterPro"/>
</dbReference>
<evidence type="ECO:0000256" key="1">
    <source>
        <dbReference type="ARBA" id="ARBA00022729"/>
    </source>
</evidence>
<keyword evidence="1" id="KW-0732">Signal</keyword>
<evidence type="ECO:0000313" key="5">
    <source>
        <dbReference type="EMBL" id="PSR32181.1"/>
    </source>
</evidence>
<name>A0A2T2XCD3_9FIRM</name>
<dbReference type="Gene3D" id="2.40.40.10">
    <property type="entry name" value="RlpA-like domain"/>
    <property type="match status" value="1"/>
</dbReference>
<comment type="caution">
    <text evidence="5">The sequence shown here is derived from an EMBL/GenBank/DDBJ whole genome shotgun (WGS) entry which is preliminary data.</text>
</comment>
<dbReference type="InterPro" id="IPR002477">
    <property type="entry name" value="Peptidoglycan-bd-like"/>
</dbReference>
<feature type="domain" description="3D" evidence="4">
    <location>
        <begin position="201"/>
        <end position="269"/>
    </location>
</feature>
<dbReference type="Gene3D" id="1.10.101.10">
    <property type="entry name" value="PGBD-like superfamily/PGBD"/>
    <property type="match status" value="1"/>
</dbReference>
<feature type="domain" description="Peptidoglycan binding-like" evidence="3">
    <location>
        <begin position="27"/>
        <end position="80"/>
    </location>
</feature>
<sequence>MATIDQLIAQHPAMSQWLQEGSTGHWVMTLQDDLALAGYPEVGPGDGIFGPKTASAVKAFQQAEGLPVSGVTTPLFWQALLAKLGLVPAPSVVSTPPTSTTTPTSQPTTSASQTGTNITNIPMLLNEQYNPTGQTPVVEPSLPSTTAAATGQVTPSVKTVDGRPVIAEYHMVATAYAPSLQDNYPYGAVDAFGQPLQWGMVAVDPSVIPLHSTLYIQGYQDNYLPSQGFVGQALDTGGAIQGDRIDIFMNESESVVNDFGVQPVTVYVLGQ</sequence>
<dbReference type="PANTHER" id="PTHR39160:SF4">
    <property type="entry name" value="RESUSCITATION-PROMOTING FACTOR RPFB"/>
    <property type="match status" value="1"/>
</dbReference>
<protein>
    <submittedName>
        <fullName evidence="5">Peptidoglycan-binding protein</fullName>
    </submittedName>
</protein>
<feature type="compositionally biased region" description="Low complexity" evidence="2">
    <location>
        <begin position="92"/>
        <end position="114"/>
    </location>
</feature>
<evidence type="ECO:0000259" key="4">
    <source>
        <dbReference type="Pfam" id="PF06725"/>
    </source>
</evidence>
<organism evidence="5 6">
    <name type="scientific">Sulfobacillus benefaciens</name>
    <dbReference type="NCBI Taxonomy" id="453960"/>
    <lineage>
        <taxon>Bacteria</taxon>
        <taxon>Bacillati</taxon>
        <taxon>Bacillota</taxon>
        <taxon>Clostridia</taxon>
        <taxon>Eubacteriales</taxon>
        <taxon>Clostridiales Family XVII. Incertae Sedis</taxon>
        <taxon>Sulfobacillus</taxon>
    </lineage>
</organism>
<proteinExistence type="predicted"/>
<evidence type="ECO:0000313" key="6">
    <source>
        <dbReference type="Proteomes" id="UP000242972"/>
    </source>
</evidence>
<dbReference type="SUPFAM" id="SSF50685">
    <property type="entry name" value="Barwin-like endoglucanases"/>
    <property type="match status" value="1"/>
</dbReference>
<dbReference type="InterPro" id="IPR036908">
    <property type="entry name" value="RlpA-like_sf"/>
</dbReference>
<dbReference type="Pfam" id="PF01471">
    <property type="entry name" value="PG_binding_1"/>
    <property type="match status" value="1"/>
</dbReference>
<evidence type="ECO:0000259" key="3">
    <source>
        <dbReference type="Pfam" id="PF01471"/>
    </source>
</evidence>
<dbReference type="InterPro" id="IPR059180">
    <property type="entry name" value="3D_YorM"/>
</dbReference>
<dbReference type="InterPro" id="IPR051933">
    <property type="entry name" value="Resuscitation_pf_RpfB"/>
</dbReference>
<dbReference type="InterPro" id="IPR010611">
    <property type="entry name" value="3D_dom"/>
</dbReference>
<dbReference type="SUPFAM" id="SSF47090">
    <property type="entry name" value="PGBD-like"/>
    <property type="match status" value="1"/>
</dbReference>
<feature type="region of interest" description="Disordered" evidence="2">
    <location>
        <begin position="92"/>
        <end position="116"/>
    </location>
</feature>
<dbReference type="Proteomes" id="UP000242972">
    <property type="component" value="Unassembled WGS sequence"/>
</dbReference>
<dbReference type="GO" id="GO:0009254">
    <property type="term" value="P:peptidoglycan turnover"/>
    <property type="evidence" value="ECO:0007669"/>
    <property type="project" value="InterPro"/>
</dbReference>
<gene>
    <name evidence="5" type="ORF">C7B46_15535</name>
</gene>
<evidence type="ECO:0000256" key="2">
    <source>
        <dbReference type="SAM" id="MobiDB-lite"/>
    </source>
</evidence>
<dbReference type="PANTHER" id="PTHR39160">
    <property type="entry name" value="CELL WALL-BINDING PROTEIN YOCH"/>
    <property type="match status" value="1"/>
</dbReference>
<dbReference type="InterPro" id="IPR036366">
    <property type="entry name" value="PGBDSf"/>
</dbReference>
<reference evidence="5 6" key="1">
    <citation type="journal article" date="2014" name="BMC Genomics">
        <title>Comparison of environmental and isolate Sulfobacillus genomes reveals diverse carbon, sulfur, nitrogen, and hydrogen metabolisms.</title>
        <authorList>
            <person name="Justice N.B."/>
            <person name="Norman A."/>
            <person name="Brown C.T."/>
            <person name="Singh A."/>
            <person name="Thomas B.C."/>
            <person name="Banfield J.F."/>
        </authorList>
    </citation>
    <scope>NUCLEOTIDE SEQUENCE [LARGE SCALE GENOMIC DNA]</scope>
    <source>
        <strain evidence="5">AMDSBA4</strain>
    </source>
</reference>